<dbReference type="RefSeq" id="WP_144045074.1">
    <property type="nucleotide sequence ID" value="NZ_CP041614.1"/>
</dbReference>
<dbReference type="PROSITE" id="PS51257">
    <property type="entry name" value="PROKAR_LIPOPROTEIN"/>
    <property type="match status" value="1"/>
</dbReference>
<dbReference type="Proteomes" id="UP000315947">
    <property type="component" value="Chromosome"/>
</dbReference>
<keyword evidence="3" id="KW-1185">Reference proteome</keyword>
<feature type="signal peptide" evidence="1">
    <location>
        <begin position="1"/>
        <end position="22"/>
    </location>
</feature>
<sequence length="119" mass="12889">MRTIIFLFLSVFLIACGSNVQRNETGLEHEQKVVIIADVLVGNSISVAAINNHIINGQDLTPYATGIAGAADAADENRQILVIKLDKGSHRLSIKSPTGTVLYTKDIYLADGQVRTIRL</sequence>
<evidence type="ECO:0000313" key="3">
    <source>
        <dbReference type="Proteomes" id="UP000315947"/>
    </source>
</evidence>
<name>A0ABX5WWY4_9GAMM</name>
<reference evidence="2 3" key="1">
    <citation type="submission" date="2019-07" db="EMBL/GenBank/DDBJ databases">
        <title>Shewanella sp. YLB-06 whole genomic sequence.</title>
        <authorList>
            <person name="Yu L."/>
        </authorList>
    </citation>
    <scope>NUCLEOTIDE SEQUENCE [LARGE SCALE GENOMIC DNA]</scope>
    <source>
        <strain evidence="2 3">YLB-06</strain>
    </source>
</reference>
<keyword evidence="1" id="KW-0732">Signal</keyword>
<organism evidence="2 3">
    <name type="scientific">Shewanella psychropiezotolerans</name>
    <dbReference type="NCBI Taxonomy" id="2593655"/>
    <lineage>
        <taxon>Bacteria</taxon>
        <taxon>Pseudomonadati</taxon>
        <taxon>Pseudomonadota</taxon>
        <taxon>Gammaproteobacteria</taxon>
        <taxon>Alteromonadales</taxon>
        <taxon>Shewanellaceae</taxon>
        <taxon>Shewanella</taxon>
    </lineage>
</organism>
<protein>
    <recommendedName>
        <fullName evidence="4">Lipoprotein</fullName>
    </recommendedName>
</protein>
<dbReference type="EMBL" id="CP041614">
    <property type="protein sequence ID" value="QDO82687.1"/>
    <property type="molecule type" value="Genomic_DNA"/>
</dbReference>
<evidence type="ECO:0000256" key="1">
    <source>
        <dbReference type="SAM" id="SignalP"/>
    </source>
</evidence>
<evidence type="ECO:0000313" key="2">
    <source>
        <dbReference type="EMBL" id="QDO82687.1"/>
    </source>
</evidence>
<accession>A0ABX5WWY4</accession>
<proteinExistence type="predicted"/>
<evidence type="ECO:0008006" key="4">
    <source>
        <dbReference type="Google" id="ProtNLM"/>
    </source>
</evidence>
<gene>
    <name evidence="2" type="ORF">FM037_04845</name>
</gene>
<feature type="chain" id="PRO_5045619196" description="Lipoprotein" evidence="1">
    <location>
        <begin position="23"/>
        <end position="119"/>
    </location>
</feature>